<dbReference type="AlphaFoldDB" id="A0A7X0ZVR2"/>
<dbReference type="Proteomes" id="UP000543005">
    <property type="component" value="Unassembled WGS sequence"/>
</dbReference>
<name>A0A7X0ZVR2_9LIST</name>
<reference evidence="4 5" key="1">
    <citation type="submission" date="2020-03" db="EMBL/GenBank/DDBJ databases">
        <title>Soil Listeria distribution.</title>
        <authorList>
            <person name="Liao J."/>
            <person name="Wiedmann M."/>
        </authorList>
    </citation>
    <scope>NUCLEOTIDE SEQUENCE [LARGE SCALE GENOMIC DNA]</scope>
    <source>
        <strain evidence="3 5">FSL L7-0039</strain>
        <strain evidence="2 4">FSL L7-0051</strain>
        <strain evidence="1 6">FSL L7-0054</strain>
    </source>
</reference>
<evidence type="ECO:0000313" key="5">
    <source>
        <dbReference type="Proteomes" id="UP000565628"/>
    </source>
</evidence>
<dbReference type="RefSeq" id="WP_185629280.1">
    <property type="nucleotide sequence ID" value="NZ_JAARZS010000012.1"/>
</dbReference>
<evidence type="ECO:0000313" key="4">
    <source>
        <dbReference type="Proteomes" id="UP000543005"/>
    </source>
</evidence>
<proteinExistence type="predicted"/>
<evidence type="ECO:0000313" key="3">
    <source>
        <dbReference type="EMBL" id="MBC2311286.1"/>
    </source>
</evidence>
<dbReference type="EMBL" id="JAARZT010000015">
    <property type="protein sequence ID" value="MBC2293339.1"/>
    <property type="molecule type" value="Genomic_DNA"/>
</dbReference>
<protein>
    <submittedName>
        <fullName evidence="3">Uncharacterized protein</fullName>
    </submittedName>
</protein>
<comment type="caution">
    <text evidence="3">The sequence shown here is derived from an EMBL/GenBank/DDBJ whole genome shotgun (WGS) entry which is preliminary data.</text>
</comment>
<evidence type="ECO:0000313" key="6">
    <source>
        <dbReference type="Proteomes" id="UP000585696"/>
    </source>
</evidence>
<dbReference type="Proteomes" id="UP000585696">
    <property type="component" value="Unassembled WGS sequence"/>
</dbReference>
<evidence type="ECO:0000313" key="2">
    <source>
        <dbReference type="EMBL" id="MBC2293339.1"/>
    </source>
</evidence>
<dbReference type="Proteomes" id="UP000565628">
    <property type="component" value="Unassembled WGS sequence"/>
</dbReference>
<gene>
    <name evidence="1" type="ORF">HCB69_05940</name>
    <name evidence="2" type="ORF">HCC36_08880</name>
    <name evidence="3" type="ORF">HCJ81_10325</name>
</gene>
<evidence type="ECO:0000313" key="1">
    <source>
        <dbReference type="EMBL" id="MBC2283913.1"/>
    </source>
</evidence>
<organism evidence="3 5">
    <name type="scientific">Listeria booriae</name>
    <dbReference type="NCBI Taxonomy" id="1552123"/>
    <lineage>
        <taxon>Bacteria</taxon>
        <taxon>Bacillati</taxon>
        <taxon>Bacillota</taxon>
        <taxon>Bacilli</taxon>
        <taxon>Bacillales</taxon>
        <taxon>Listeriaceae</taxon>
        <taxon>Listeria</taxon>
    </lineage>
</organism>
<sequence>MKKLFDETHESEARFYRTVWYGYVEGNLDDVLQEDIVSIVKADLAQKADNPPTATHWVFYGGAMNKDAIGDTIRASLMIRERDGDFVCHYNMSDFDFVMAFDMVEAFKANLQKQLNTVE</sequence>
<accession>A0A7X0ZVR2</accession>
<dbReference type="EMBL" id="JAASWV010000013">
    <property type="protein sequence ID" value="MBC2311286.1"/>
    <property type="molecule type" value="Genomic_DNA"/>
</dbReference>
<dbReference type="EMBL" id="JAARZS010000012">
    <property type="protein sequence ID" value="MBC2283913.1"/>
    <property type="molecule type" value="Genomic_DNA"/>
</dbReference>